<dbReference type="PATRIC" id="fig|1158601.3.peg.4363"/>
<gene>
    <name evidence="2" type="ORF">I585_01344</name>
    <name evidence="1" type="ORF">UAI_04395</name>
</gene>
<protein>
    <recommendedName>
        <fullName evidence="5">Carbohydrate kinase FGGY N-terminal domain-containing protein</fullName>
    </recommendedName>
</protein>
<accession>R2QUD2</accession>
<dbReference type="SUPFAM" id="SSF53067">
    <property type="entry name" value="Actin-like ATPase domain"/>
    <property type="match status" value="1"/>
</dbReference>
<dbReference type="Proteomes" id="UP000013783">
    <property type="component" value="Unassembled WGS sequence"/>
</dbReference>
<dbReference type="RefSeq" id="WP_010743166.1">
    <property type="nucleotide sequence ID" value="NZ_KB946253.1"/>
</dbReference>
<evidence type="ECO:0000313" key="2">
    <source>
        <dbReference type="EMBL" id="EOT69865.1"/>
    </source>
</evidence>
<dbReference type="EMBL" id="AJAK01000031">
    <property type="protein sequence ID" value="EOH72111.1"/>
    <property type="molecule type" value="Genomic_DNA"/>
</dbReference>
<dbReference type="Gene3D" id="3.30.420.300">
    <property type="entry name" value="2-keto-3-deoxy-galactonokinase, substrate binding domain"/>
    <property type="match status" value="1"/>
</dbReference>
<evidence type="ECO:0000313" key="4">
    <source>
        <dbReference type="Proteomes" id="UP000014148"/>
    </source>
</evidence>
<name>R2QUD2_9ENTE</name>
<evidence type="ECO:0000313" key="1">
    <source>
        <dbReference type="EMBL" id="EOH72111.1"/>
    </source>
</evidence>
<reference evidence="2 4" key="2">
    <citation type="submission" date="2013-03" db="EMBL/GenBank/DDBJ databases">
        <title>The Genome Sequence of Enterococcus malodoratus ATCC_43197 (PacBio/Illumina hybrid assembly).</title>
        <authorList>
            <consortium name="The Broad Institute Genomics Platform"/>
            <consortium name="The Broad Institute Genome Sequencing Center for Infectious Disease"/>
            <person name="Earl A."/>
            <person name="Russ C."/>
            <person name="Gilmore M."/>
            <person name="Surin D."/>
            <person name="Walker B."/>
            <person name="Young S."/>
            <person name="Zeng Q."/>
            <person name="Gargeya S."/>
            <person name="Fitzgerald M."/>
            <person name="Haas B."/>
            <person name="Abouelleil A."/>
            <person name="Allen A.W."/>
            <person name="Alvarado L."/>
            <person name="Arachchi H.M."/>
            <person name="Berlin A.M."/>
            <person name="Chapman S.B."/>
            <person name="Gainer-Dewar J."/>
            <person name="Goldberg J."/>
            <person name="Griggs A."/>
            <person name="Gujja S."/>
            <person name="Hansen M."/>
            <person name="Howarth C."/>
            <person name="Imamovic A."/>
            <person name="Ireland A."/>
            <person name="Larimer J."/>
            <person name="McCowan C."/>
            <person name="Murphy C."/>
            <person name="Pearson M."/>
            <person name="Poon T.W."/>
            <person name="Priest M."/>
            <person name="Roberts A."/>
            <person name="Saif S."/>
            <person name="Shea T."/>
            <person name="Sisk P."/>
            <person name="Sykes S."/>
            <person name="Wortman J."/>
            <person name="Nusbaum C."/>
            <person name="Birren B."/>
        </authorList>
    </citation>
    <scope>NUCLEOTIDE SEQUENCE [LARGE SCALE GENOMIC DNA]</scope>
    <source>
        <strain evidence="2 4">ATCC 43197</strain>
    </source>
</reference>
<comment type="caution">
    <text evidence="1">The sequence shown here is derived from an EMBL/GenBank/DDBJ whole genome shotgun (WGS) entry which is preliminary data.</text>
</comment>
<proteinExistence type="predicted"/>
<organism evidence="1 3">
    <name type="scientific">Enterococcus malodoratus ATCC 43197</name>
    <dbReference type="NCBI Taxonomy" id="1158601"/>
    <lineage>
        <taxon>Bacteria</taxon>
        <taxon>Bacillati</taxon>
        <taxon>Bacillota</taxon>
        <taxon>Bacilli</taxon>
        <taxon>Lactobacillales</taxon>
        <taxon>Enterococcaceae</taxon>
        <taxon>Enterococcus</taxon>
    </lineage>
</organism>
<dbReference type="Proteomes" id="UP000014148">
    <property type="component" value="Unassembled WGS sequence"/>
</dbReference>
<dbReference type="InterPro" id="IPR042258">
    <property type="entry name" value="DGOK_N"/>
</dbReference>
<dbReference type="AlphaFoldDB" id="R2QUD2"/>
<dbReference type="EMBL" id="ASWA01000002">
    <property type="protein sequence ID" value="EOT69865.1"/>
    <property type="molecule type" value="Genomic_DNA"/>
</dbReference>
<dbReference type="OrthoDB" id="9772633at2"/>
<reference evidence="1 3" key="1">
    <citation type="submission" date="2013-02" db="EMBL/GenBank/DDBJ databases">
        <title>The Genome Sequence of Enterococcus malodoratus ATCC_43197.</title>
        <authorList>
            <consortium name="The Broad Institute Genome Sequencing Platform"/>
            <consortium name="The Broad Institute Genome Sequencing Center for Infectious Disease"/>
            <person name="Earl A.M."/>
            <person name="Gilmore M.S."/>
            <person name="Lebreton F."/>
            <person name="Walker B."/>
            <person name="Young S.K."/>
            <person name="Zeng Q."/>
            <person name="Gargeya S."/>
            <person name="Fitzgerald M."/>
            <person name="Haas B."/>
            <person name="Abouelleil A."/>
            <person name="Alvarado L."/>
            <person name="Arachchi H.M."/>
            <person name="Berlin A.M."/>
            <person name="Chapman S.B."/>
            <person name="Dewar J."/>
            <person name="Goldberg J."/>
            <person name="Griggs A."/>
            <person name="Gujja S."/>
            <person name="Hansen M."/>
            <person name="Howarth C."/>
            <person name="Imamovic A."/>
            <person name="Larimer J."/>
            <person name="McCowan C."/>
            <person name="Murphy C."/>
            <person name="Neiman D."/>
            <person name="Pearson M."/>
            <person name="Priest M."/>
            <person name="Roberts A."/>
            <person name="Saif S."/>
            <person name="Shea T."/>
            <person name="Sisk P."/>
            <person name="Sykes S."/>
            <person name="Wortman J."/>
            <person name="Nusbaum C."/>
            <person name="Birren B."/>
        </authorList>
    </citation>
    <scope>NUCLEOTIDE SEQUENCE [LARGE SCALE GENOMIC DNA]</scope>
    <source>
        <strain evidence="1 3">ATCC 43197</strain>
    </source>
</reference>
<evidence type="ECO:0000313" key="3">
    <source>
        <dbReference type="Proteomes" id="UP000013783"/>
    </source>
</evidence>
<dbReference type="InterPro" id="IPR043129">
    <property type="entry name" value="ATPase_NBD"/>
</dbReference>
<sequence>MKEYTITIDGGTSKTKVCLWNGEGQIVNVQTRNVGARDCAIQGNTTVWKRAIHQMVLLQSFK</sequence>
<keyword evidence="4" id="KW-1185">Reference proteome</keyword>
<evidence type="ECO:0008006" key="5">
    <source>
        <dbReference type="Google" id="ProtNLM"/>
    </source>
</evidence>